<protein>
    <submittedName>
        <fullName evidence="2">Glycosyltransferase</fullName>
    </submittedName>
</protein>
<gene>
    <name evidence="2" type="ORF">ACFFJ8_13460</name>
</gene>
<feature type="domain" description="Spore protein YkvP/CgeB glycosyl transferase-like" evidence="1">
    <location>
        <begin position="180"/>
        <end position="304"/>
    </location>
</feature>
<evidence type="ECO:0000313" key="2">
    <source>
        <dbReference type="EMBL" id="MFC0392375.1"/>
    </source>
</evidence>
<keyword evidence="3" id="KW-1185">Reference proteome</keyword>
<evidence type="ECO:0000313" key="3">
    <source>
        <dbReference type="Proteomes" id="UP001589818"/>
    </source>
</evidence>
<dbReference type="InterPro" id="IPR055259">
    <property type="entry name" value="YkvP/CgeB_Glyco_trans-like"/>
</dbReference>
<reference evidence="2 3" key="1">
    <citation type="submission" date="2024-09" db="EMBL/GenBank/DDBJ databases">
        <authorList>
            <person name="Sun Q."/>
            <person name="Mori K."/>
        </authorList>
    </citation>
    <scope>NUCLEOTIDE SEQUENCE [LARGE SCALE GENOMIC DNA]</scope>
    <source>
        <strain evidence="2 3">CCM 4839</strain>
    </source>
</reference>
<evidence type="ECO:0000259" key="1">
    <source>
        <dbReference type="Pfam" id="PF13524"/>
    </source>
</evidence>
<proteinExistence type="predicted"/>
<organism evidence="2 3">
    <name type="scientific">Paenibacillus mendelii</name>
    <dbReference type="NCBI Taxonomy" id="206163"/>
    <lineage>
        <taxon>Bacteria</taxon>
        <taxon>Bacillati</taxon>
        <taxon>Bacillota</taxon>
        <taxon>Bacilli</taxon>
        <taxon>Bacillales</taxon>
        <taxon>Paenibacillaceae</taxon>
        <taxon>Paenibacillus</taxon>
    </lineage>
</organism>
<sequence length="335" mass="40061">MSKEKLKILYFGVDQTNWVKENWEYFNAELNKMPNLQVAYFREGGAIHDIIRQIGFTPDFIFFGDFKKTRTISVTGLDQVSIPKGVLAIDLQSSPDIFRKFVKKNKINLIFSVYRDAFFRFFPEFAKKFVWLPHHVYTPVFKDYKLPKEIDYLLMGAVGKDLYPVRTKILHRMKGTRGFVYHKHPGYKYFSEQERKKALIGKNFAREINHSKLFFTDDSKYRYPISKYYEVAACNTLVVGTGSRELNDLGFIHRKTFVEIDKHNFKDRAKYYLKREKRREEIARRGYEMVRTHHATSIRARQFVDCIRRYLGWKRKLDPNSNRPIWMRLHDEMPS</sequence>
<accession>A0ABV6J912</accession>
<dbReference type="RefSeq" id="WP_204819471.1">
    <property type="nucleotide sequence ID" value="NZ_JANHOF010000003.1"/>
</dbReference>
<dbReference type="Pfam" id="PF13524">
    <property type="entry name" value="Glyco_trans_1_2"/>
    <property type="match status" value="1"/>
</dbReference>
<dbReference type="Proteomes" id="UP001589818">
    <property type="component" value="Unassembled WGS sequence"/>
</dbReference>
<name>A0ABV6J912_9BACL</name>
<dbReference type="EMBL" id="JBHLVF010000017">
    <property type="protein sequence ID" value="MFC0392375.1"/>
    <property type="molecule type" value="Genomic_DNA"/>
</dbReference>
<comment type="caution">
    <text evidence="2">The sequence shown here is derived from an EMBL/GenBank/DDBJ whole genome shotgun (WGS) entry which is preliminary data.</text>
</comment>